<accession>A0A448WM82</accession>
<feature type="compositionally biased region" description="Polar residues" evidence="1">
    <location>
        <begin position="258"/>
        <end position="269"/>
    </location>
</feature>
<dbReference type="EMBL" id="CAAALY010023235">
    <property type="protein sequence ID" value="VEL15044.1"/>
    <property type="molecule type" value="Genomic_DNA"/>
</dbReference>
<evidence type="ECO:0000313" key="3">
    <source>
        <dbReference type="Proteomes" id="UP000784294"/>
    </source>
</evidence>
<evidence type="ECO:0000313" key="2">
    <source>
        <dbReference type="EMBL" id="VEL15044.1"/>
    </source>
</evidence>
<sequence>MNANRINGDQARVDIVGKRFMRPAPADSVTLLQREYTVAVKAMIALPKSPALWAEGRGAVFEIEKELRHHLAAKSPGEDRQTHKSGSLYRRPFLGLKDKASKWCNAPMFFSCSHPLLVCPSRCPIVRTTHLYMSVPVQHGQRAQMFADDVADRKPNSRFTTDPWSLNHMSTQAFLYSRAPLSAILLSGPRPMHTCAILIPATRRQLIVWTTQGPLGQGPVRTDSNVMRPRWGWGGGERIGVELYGRKSRGSEQDSQRATRTSKSSNFTTDGAKGTRECRMIA</sequence>
<comment type="caution">
    <text evidence="2">The sequence shown here is derived from an EMBL/GenBank/DDBJ whole genome shotgun (WGS) entry which is preliminary data.</text>
</comment>
<name>A0A448WM82_9PLAT</name>
<feature type="region of interest" description="Disordered" evidence="1">
    <location>
        <begin position="246"/>
        <end position="275"/>
    </location>
</feature>
<keyword evidence="3" id="KW-1185">Reference proteome</keyword>
<proteinExistence type="predicted"/>
<dbReference type="Proteomes" id="UP000784294">
    <property type="component" value="Unassembled WGS sequence"/>
</dbReference>
<organism evidence="2 3">
    <name type="scientific">Protopolystoma xenopodis</name>
    <dbReference type="NCBI Taxonomy" id="117903"/>
    <lineage>
        <taxon>Eukaryota</taxon>
        <taxon>Metazoa</taxon>
        <taxon>Spiralia</taxon>
        <taxon>Lophotrochozoa</taxon>
        <taxon>Platyhelminthes</taxon>
        <taxon>Monogenea</taxon>
        <taxon>Polyopisthocotylea</taxon>
        <taxon>Polystomatidea</taxon>
        <taxon>Polystomatidae</taxon>
        <taxon>Protopolystoma</taxon>
    </lineage>
</organism>
<protein>
    <submittedName>
        <fullName evidence="2">Uncharacterized protein</fullName>
    </submittedName>
</protein>
<dbReference type="AlphaFoldDB" id="A0A448WM82"/>
<gene>
    <name evidence="2" type="ORF">PXEA_LOCUS8484</name>
</gene>
<reference evidence="2" key="1">
    <citation type="submission" date="2018-11" db="EMBL/GenBank/DDBJ databases">
        <authorList>
            <consortium name="Pathogen Informatics"/>
        </authorList>
    </citation>
    <scope>NUCLEOTIDE SEQUENCE</scope>
</reference>
<evidence type="ECO:0000256" key="1">
    <source>
        <dbReference type="SAM" id="MobiDB-lite"/>
    </source>
</evidence>